<dbReference type="AlphaFoldDB" id="A0A9X2BE49"/>
<organism evidence="1 2">
    <name type="scientific">Fictibacillus marinisediminis</name>
    <dbReference type="NCBI Taxonomy" id="2878389"/>
    <lineage>
        <taxon>Bacteria</taxon>
        <taxon>Bacillati</taxon>
        <taxon>Bacillota</taxon>
        <taxon>Bacilli</taxon>
        <taxon>Bacillales</taxon>
        <taxon>Fictibacillaceae</taxon>
        <taxon>Fictibacillus</taxon>
    </lineage>
</organism>
<gene>
    <name evidence="1" type="ORF">LCY76_03730</name>
</gene>
<evidence type="ECO:0000313" key="1">
    <source>
        <dbReference type="EMBL" id="MCK6255732.1"/>
    </source>
</evidence>
<dbReference type="InterPro" id="IPR047670">
    <property type="entry name" value="YfjT-like"/>
</dbReference>
<dbReference type="NCBIfam" id="NF040878">
    <property type="entry name" value="SE1561_fam"/>
    <property type="match status" value="1"/>
</dbReference>
<keyword evidence="2" id="KW-1185">Reference proteome</keyword>
<protein>
    <submittedName>
        <fullName evidence="1">Uncharacterized protein</fullName>
    </submittedName>
</protein>
<comment type="caution">
    <text evidence="1">The sequence shown here is derived from an EMBL/GenBank/DDBJ whole genome shotgun (WGS) entry which is preliminary data.</text>
</comment>
<accession>A0A9X2BE49</accession>
<reference evidence="1" key="1">
    <citation type="submission" date="2021-09" db="EMBL/GenBank/DDBJ databases">
        <title>Genome analysis of Fictibacillus sp. KIGAM418 isolated from marine sediment.</title>
        <authorList>
            <person name="Seo M.-J."/>
            <person name="Cho E.-S."/>
            <person name="Hwang C.Y."/>
        </authorList>
    </citation>
    <scope>NUCLEOTIDE SEQUENCE</scope>
    <source>
        <strain evidence="1">KIGAM418</strain>
    </source>
</reference>
<proteinExistence type="predicted"/>
<dbReference type="Proteomes" id="UP001139011">
    <property type="component" value="Unassembled WGS sequence"/>
</dbReference>
<dbReference type="RefSeq" id="WP_248251517.1">
    <property type="nucleotide sequence ID" value="NZ_JAIWJX010000002.1"/>
</dbReference>
<dbReference type="EMBL" id="JAIWJX010000002">
    <property type="protein sequence ID" value="MCK6255732.1"/>
    <property type="molecule type" value="Genomic_DNA"/>
</dbReference>
<name>A0A9X2BE49_9BACL</name>
<evidence type="ECO:0000313" key="2">
    <source>
        <dbReference type="Proteomes" id="UP001139011"/>
    </source>
</evidence>
<sequence length="70" mass="8314">MGKSIEDRSSQKEYIVQRVDMLLQVLDSIDAETAGIEEIDRIIGMLDDLEFKCKQFRNHWEEKEQIKNEK</sequence>